<dbReference type="NCBIfam" id="NF007161">
    <property type="entry name" value="PRK09599.1"/>
    <property type="match status" value="1"/>
</dbReference>
<feature type="domain" description="6-phosphogluconate dehydrogenase C-terminal" evidence="5">
    <location>
        <begin position="158"/>
        <end position="291"/>
    </location>
</feature>
<dbReference type="InterPro" id="IPR004849">
    <property type="entry name" value="6DGDH_YqeC"/>
</dbReference>
<dbReference type="PANTHER" id="PTHR11811">
    <property type="entry name" value="6-PHOSPHOGLUCONATE DEHYDROGENASE"/>
    <property type="match status" value="1"/>
</dbReference>
<dbReference type="GO" id="GO:0050661">
    <property type="term" value="F:NADP binding"/>
    <property type="evidence" value="ECO:0007669"/>
    <property type="project" value="InterPro"/>
</dbReference>
<evidence type="ECO:0000256" key="1">
    <source>
        <dbReference type="ARBA" id="ARBA00004959"/>
    </source>
</evidence>
<dbReference type="NCBIfam" id="TIGR00872">
    <property type="entry name" value="gnd_rel"/>
    <property type="match status" value="1"/>
</dbReference>
<dbReference type="GO" id="GO:0006098">
    <property type="term" value="P:pentose-phosphate shunt"/>
    <property type="evidence" value="ECO:0007669"/>
    <property type="project" value="UniProtKB-UniPathway"/>
</dbReference>
<evidence type="ECO:0000256" key="3">
    <source>
        <dbReference type="ARBA" id="ARBA00023002"/>
    </source>
</evidence>
<comment type="similarity">
    <text evidence="2">Belongs to the 6-phosphogluconate dehydrogenase family.</text>
</comment>
<dbReference type="Pfam" id="PF00393">
    <property type="entry name" value="6PGD"/>
    <property type="match status" value="1"/>
</dbReference>
<dbReference type="Gene3D" id="1.10.1040.10">
    <property type="entry name" value="N-(1-d-carboxylethyl)-l-norvaline Dehydrogenase, domain 2"/>
    <property type="match status" value="1"/>
</dbReference>
<dbReference type="Pfam" id="PF03446">
    <property type="entry name" value="NAD_binding_2"/>
    <property type="match status" value="1"/>
</dbReference>
<dbReference type="InterPro" id="IPR006115">
    <property type="entry name" value="6PGDH_NADP-bd"/>
</dbReference>
<dbReference type="SMART" id="SM01350">
    <property type="entry name" value="6PGD"/>
    <property type="match status" value="1"/>
</dbReference>
<evidence type="ECO:0000256" key="2">
    <source>
        <dbReference type="ARBA" id="ARBA00008419"/>
    </source>
</evidence>
<dbReference type="InterPro" id="IPR008927">
    <property type="entry name" value="6-PGluconate_DH-like_C_sf"/>
</dbReference>
<dbReference type="GO" id="GO:0019521">
    <property type="term" value="P:D-gluconate metabolic process"/>
    <property type="evidence" value="ECO:0007669"/>
    <property type="project" value="UniProtKB-KW"/>
</dbReference>
<sequence length="291" mass="31329">MGGNMVTRLLRTGQHELVVYARTASKVASFVEQGAEGAGSLAELVEKLPTPRIVWLMVPSGEATQQNLDALQDLLSAGDIIIDGGNSDWRDTQKRSTQLAEAGITLLDCGTSGGVWGLENGYCLMYGGEPAATEKLVPIYRDLAPEQGHLHCGPSGSGHFVKMVHNGIEYGMMQAFAEGFQIMQQSPYEIDLAAVSGVWRQGSVVRSWLLDLAERALKEDPELSQLAPYVSDSGEGRWTVETAIDLDVPAPVITAALFARFSSRDEEAFGHRLLAALRNQFGGHAVKSAGE</sequence>
<dbReference type="EC" id="1.1.1.44" evidence="6"/>
<evidence type="ECO:0000256" key="4">
    <source>
        <dbReference type="ARBA" id="ARBA00023064"/>
    </source>
</evidence>
<dbReference type="InterPro" id="IPR006114">
    <property type="entry name" value="6PGDH_C"/>
</dbReference>
<accession>A0A1S7LDR9</accession>
<dbReference type="InterPro" id="IPR006183">
    <property type="entry name" value="Pgluconate_DH"/>
</dbReference>
<proteinExistence type="inferred from homology"/>
<evidence type="ECO:0000313" key="6">
    <source>
        <dbReference type="EMBL" id="CRH05100.1"/>
    </source>
</evidence>
<protein>
    <submittedName>
        <fullName evidence="6">6-phosphogluconate dehydrogenase, decarboxylating</fullName>
        <ecNumber evidence="6">1.1.1.44</ecNumber>
    </submittedName>
</protein>
<keyword evidence="3 6" id="KW-0560">Oxidoreductase</keyword>
<name>A0A1S7LDR9_MAGMO</name>
<dbReference type="PRINTS" id="PR00076">
    <property type="entry name" value="6PGDHDRGNASE"/>
</dbReference>
<dbReference type="InterPro" id="IPR036291">
    <property type="entry name" value="NAD(P)-bd_dom_sf"/>
</dbReference>
<dbReference type="GO" id="GO:0004616">
    <property type="term" value="F:phosphogluconate dehydrogenase (decarboxylating) activity"/>
    <property type="evidence" value="ECO:0007669"/>
    <property type="project" value="UniProtKB-EC"/>
</dbReference>
<dbReference type="Gene3D" id="3.40.50.720">
    <property type="entry name" value="NAD(P)-binding Rossmann-like Domain"/>
    <property type="match status" value="1"/>
</dbReference>
<dbReference type="SUPFAM" id="SSF48179">
    <property type="entry name" value="6-phosphogluconate dehydrogenase C-terminal domain-like"/>
    <property type="match status" value="1"/>
</dbReference>
<keyword evidence="4" id="KW-0311">Gluconate utilization</keyword>
<comment type="pathway">
    <text evidence="1">Carbohydrate degradation; pentose phosphate pathway.</text>
</comment>
<dbReference type="AlphaFoldDB" id="A0A1S7LDR9"/>
<organism evidence="6">
    <name type="scientific">Magnetococcus massalia (strain MO-1)</name>
    <dbReference type="NCBI Taxonomy" id="451514"/>
    <lineage>
        <taxon>Bacteria</taxon>
        <taxon>Pseudomonadati</taxon>
        <taxon>Pseudomonadota</taxon>
        <taxon>Magnetococcia</taxon>
        <taxon>Magnetococcales</taxon>
        <taxon>Magnetococcaceae</taxon>
        <taxon>Magnetococcus</taxon>
    </lineage>
</organism>
<dbReference type="SUPFAM" id="SSF51735">
    <property type="entry name" value="NAD(P)-binding Rossmann-fold domains"/>
    <property type="match status" value="1"/>
</dbReference>
<evidence type="ECO:0000259" key="5">
    <source>
        <dbReference type="SMART" id="SM01350"/>
    </source>
</evidence>
<dbReference type="EMBL" id="LO017727">
    <property type="protein sequence ID" value="CRH05100.1"/>
    <property type="molecule type" value="Genomic_DNA"/>
</dbReference>
<dbReference type="UniPathway" id="UPA00115"/>
<dbReference type="InterPro" id="IPR013328">
    <property type="entry name" value="6PGD_dom2"/>
</dbReference>
<gene>
    <name evidence="6" type="ORF">MAGMO_0901</name>
</gene>
<reference evidence="6" key="1">
    <citation type="submission" date="2015-04" db="EMBL/GenBank/DDBJ databases">
        <authorList>
            <person name="Syromyatnikov M.Y."/>
            <person name="Popov V.N."/>
        </authorList>
    </citation>
    <scope>NUCLEOTIDE SEQUENCE</scope>
    <source>
        <strain evidence="6">MO-1</strain>
    </source>
</reference>